<dbReference type="InterPro" id="IPR010753">
    <property type="entry name" value="DUF1330"/>
</dbReference>
<protein>
    <recommendedName>
        <fullName evidence="1">DUF1330 domain-containing protein</fullName>
    </recommendedName>
</protein>
<comment type="caution">
    <text evidence="2">The sequence shown here is derived from an EMBL/GenBank/DDBJ whole genome shotgun (WGS) entry which is preliminary data.</text>
</comment>
<reference evidence="3" key="1">
    <citation type="journal article" date="2019" name="Int. J. Syst. Evol. Microbiol.">
        <title>The Global Catalogue of Microorganisms (GCM) 10K type strain sequencing project: providing services to taxonomists for standard genome sequencing and annotation.</title>
        <authorList>
            <consortium name="The Broad Institute Genomics Platform"/>
            <consortium name="The Broad Institute Genome Sequencing Center for Infectious Disease"/>
            <person name="Wu L."/>
            <person name="Ma J."/>
        </authorList>
    </citation>
    <scope>NUCLEOTIDE SEQUENCE [LARGE SCALE GENOMIC DNA]</scope>
    <source>
        <strain evidence="3">JCM 17983</strain>
    </source>
</reference>
<sequence length="125" mass="14157">MTRGLDAAIRLTEHGYMSQTTDSESSGNYYILFDVDIRNGERYRRHMERARPALEAAGGRHLVRGGNFTVYEGDWTPSRLVFLEFPSQEAWEAFYYGPDYAEIKPARDEVSDGRMVGVQGLTPGT</sequence>
<dbReference type="InterPro" id="IPR011008">
    <property type="entry name" value="Dimeric_a/b-barrel"/>
</dbReference>
<evidence type="ECO:0000259" key="1">
    <source>
        <dbReference type="Pfam" id="PF07045"/>
    </source>
</evidence>
<accession>A0ABP9EJN5</accession>
<dbReference type="PANTHER" id="PTHR41521">
    <property type="match status" value="1"/>
</dbReference>
<evidence type="ECO:0000313" key="3">
    <source>
        <dbReference type="Proteomes" id="UP001500457"/>
    </source>
</evidence>
<dbReference type="SUPFAM" id="SSF54909">
    <property type="entry name" value="Dimeric alpha+beta barrel"/>
    <property type="match status" value="1"/>
</dbReference>
<dbReference type="Gene3D" id="3.30.70.100">
    <property type="match status" value="1"/>
</dbReference>
<dbReference type="PANTHER" id="PTHR41521:SF4">
    <property type="entry name" value="BLR0684 PROTEIN"/>
    <property type="match status" value="1"/>
</dbReference>
<dbReference type="Pfam" id="PF07045">
    <property type="entry name" value="DUF1330"/>
    <property type="match status" value="1"/>
</dbReference>
<proteinExistence type="predicted"/>
<name>A0ABP9EJN5_9PSEU</name>
<feature type="domain" description="DUF1330" evidence="1">
    <location>
        <begin position="30"/>
        <end position="120"/>
    </location>
</feature>
<organism evidence="2 3">
    <name type="scientific">Actinomycetospora straminea</name>
    <dbReference type="NCBI Taxonomy" id="663607"/>
    <lineage>
        <taxon>Bacteria</taxon>
        <taxon>Bacillati</taxon>
        <taxon>Actinomycetota</taxon>
        <taxon>Actinomycetes</taxon>
        <taxon>Pseudonocardiales</taxon>
        <taxon>Pseudonocardiaceae</taxon>
        <taxon>Actinomycetospora</taxon>
    </lineage>
</organism>
<keyword evidence="3" id="KW-1185">Reference proteome</keyword>
<dbReference type="EMBL" id="BAABHQ010000008">
    <property type="protein sequence ID" value="GAA4878844.1"/>
    <property type="molecule type" value="Genomic_DNA"/>
</dbReference>
<dbReference type="Proteomes" id="UP001500457">
    <property type="component" value="Unassembled WGS sequence"/>
</dbReference>
<gene>
    <name evidence="2" type="ORF">GCM10023203_31760</name>
</gene>
<evidence type="ECO:0000313" key="2">
    <source>
        <dbReference type="EMBL" id="GAA4878844.1"/>
    </source>
</evidence>